<dbReference type="Proteomes" id="UP001231924">
    <property type="component" value="Unassembled WGS sequence"/>
</dbReference>
<evidence type="ECO:0000313" key="3">
    <source>
        <dbReference type="Proteomes" id="UP001231924"/>
    </source>
</evidence>
<evidence type="ECO:0000256" key="1">
    <source>
        <dbReference type="SAM" id="MobiDB-lite"/>
    </source>
</evidence>
<gene>
    <name evidence="2" type="ORF">QRT03_28250</name>
</gene>
<comment type="caution">
    <text evidence="2">The sequence shown here is derived from an EMBL/GenBank/DDBJ whole genome shotgun (WGS) entry which is preliminary data.</text>
</comment>
<protein>
    <submittedName>
        <fullName evidence="2">Uncharacterized protein</fullName>
    </submittedName>
</protein>
<dbReference type="EMBL" id="JASVWF010000008">
    <property type="protein sequence ID" value="MDL5159892.1"/>
    <property type="molecule type" value="Genomic_DNA"/>
</dbReference>
<name>A0ABT7MGT4_9PSEU</name>
<keyword evidence="3" id="KW-1185">Reference proteome</keyword>
<dbReference type="RefSeq" id="WP_286056495.1">
    <property type="nucleotide sequence ID" value="NZ_JASVWF010000008.1"/>
</dbReference>
<evidence type="ECO:0000313" key="2">
    <source>
        <dbReference type="EMBL" id="MDL5159892.1"/>
    </source>
</evidence>
<reference evidence="2 3" key="1">
    <citation type="submission" date="2023-06" db="EMBL/GenBank/DDBJ databases">
        <title>Actinomycetospora Odt1-22.</title>
        <authorList>
            <person name="Supong K."/>
        </authorList>
    </citation>
    <scope>NUCLEOTIDE SEQUENCE [LARGE SCALE GENOMIC DNA]</scope>
    <source>
        <strain evidence="2 3">Odt1-22</strain>
    </source>
</reference>
<organism evidence="2 3">
    <name type="scientific">Actinomycetospora termitidis</name>
    <dbReference type="NCBI Taxonomy" id="3053470"/>
    <lineage>
        <taxon>Bacteria</taxon>
        <taxon>Bacillati</taxon>
        <taxon>Actinomycetota</taxon>
        <taxon>Actinomycetes</taxon>
        <taxon>Pseudonocardiales</taxon>
        <taxon>Pseudonocardiaceae</taxon>
        <taxon>Actinomycetospora</taxon>
    </lineage>
</organism>
<feature type="region of interest" description="Disordered" evidence="1">
    <location>
        <begin position="18"/>
        <end position="37"/>
    </location>
</feature>
<sequence length="109" mass="11510">MTTVDHTYSESIDLMAARVGAPEPADDTPWPEAEGASGDRGFLVAESELGEAVVENGQVRWEPSATLDAATRAYVTASVAELNAKLAAGRLEVDDHGAIRSPRARTEDA</sequence>
<proteinExistence type="predicted"/>
<accession>A0ABT7MGT4</accession>